<accession>X0Z3Q2</accession>
<name>X0Z3Q2_9ZZZZ</name>
<sequence length="185" mass="21377">MLQKIESDSMAEKKLYDNLFKVIKANSGPFTTNDIVKTEILDLQIPRGYAARIRKVIFCDTGFRDQLDQIYMHTYGCLVLDPDDENSFQIPDYTVDHDVACDFEHYYIRFEEDTTPNGIAFLPLQKTQIEFAEDLDVVTVRNPRFNSMTNGIKGDGSYPPQTHIEVYFTYERVSMDLYSKLLGIS</sequence>
<dbReference type="AlphaFoldDB" id="X0Z3Q2"/>
<evidence type="ECO:0000313" key="1">
    <source>
        <dbReference type="EMBL" id="GAG63945.1"/>
    </source>
</evidence>
<organism evidence="1">
    <name type="scientific">marine sediment metagenome</name>
    <dbReference type="NCBI Taxonomy" id="412755"/>
    <lineage>
        <taxon>unclassified sequences</taxon>
        <taxon>metagenomes</taxon>
        <taxon>ecological metagenomes</taxon>
    </lineage>
</organism>
<proteinExistence type="predicted"/>
<gene>
    <name evidence="1" type="ORF">S01H4_04418</name>
</gene>
<dbReference type="EMBL" id="BART01001180">
    <property type="protein sequence ID" value="GAG63945.1"/>
    <property type="molecule type" value="Genomic_DNA"/>
</dbReference>
<reference evidence="1" key="1">
    <citation type="journal article" date="2014" name="Front. Microbiol.">
        <title>High frequency of phylogenetically diverse reductive dehalogenase-homologous genes in deep subseafloor sedimentary metagenomes.</title>
        <authorList>
            <person name="Kawai M."/>
            <person name="Futagami T."/>
            <person name="Toyoda A."/>
            <person name="Takaki Y."/>
            <person name="Nishi S."/>
            <person name="Hori S."/>
            <person name="Arai W."/>
            <person name="Tsubouchi T."/>
            <person name="Morono Y."/>
            <person name="Uchiyama I."/>
            <person name="Ito T."/>
            <person name="Fujiyama A."/>
            <person name="Inagaki F."/>
            <person name="Takami H."/>
        </authorList>
    </citation>
    <scope>NUCLEOTIDE SEQUENCE</scope>
    <source>
        <strain evidence="1">Expedition CK06-06</strain>
    </source>
</reference>
<comment type="caution">
    <text evidence="1">The sequence shown here is derived from an EMBL/GenBank/DDBJ whole genome shotgun (WGS) entry which is preliminary data.</text>
</comment>
<protein>
    <submittedName>
        <fullName evidence="1">Uncharacterized protein</fullName>
    </submittedName>
</protein>